<evidence type="ECO:0000313" key="4">
    <source>
        <dbReference type="Proteomes" id="UP000275846"/>
    </source>
</evidence>
<keyword evidence="2" id="KW-0472">Membrane</keyword>
<organism evidence="5">
    <name type="scientific">Schistocephalus solidus</name>
    <name type="common">Tapeworm</name>
    <dbReference type="NCBI Taxonomy" id="70667"/>
    <lineage>
        <taxon>Eukaryota</taxon>
        <taxon>Metazoa</taxon>
        <taxon>Spiralia</taxon>
        <taxon>Lophotrochozoa</taxon>
        <taxon>Platyhelminthes</taxon>
        <taxon>Cestoda</taxon>
        <taxon>Eucestoda</taxon>
        <taxon>Diphyllobothriidea</taxon>
        <taxon>Diphyllobothriidae</taxon>
        <taxon>Schistocephalus</taxon>
    </lineage>
</organism>
<dbReference type="GO" id="GO:0005886">
    <property type="term" value="C:plasma membrane"/>
    <property type="evidence" value="ECO:0007669"/>
    <property type="project" value="TreeGrafter"/>
</dbReference>
<dbReference type="Pfam" id="PF03803">
    <property type="entry name" value="Scramblase"/>
    <property type="match status" value="1"/>
</dbReference>
<dbReference type="AlphaFoldDB" id="A0A183SGM7"/>
<evidence type="ECO:0000313" key="3">
    <source>
        <dbReference type="EMBL" id="VDL89760.1"/>
    </source>
</evidence>
<dbReference type="PANTHER" id="PTHR23248:SF9">
    <property type="entry name" value="PHOSPHOLIPID SCRAMBLASE"/>
    <property type="match status" value="1"/>
</dbReference>
<proteinExistence type="inferred from homology"/>
<evidence type="ECO:0000256" key="1">
    <source>
        <dbReference type="ARBA" id="ARBA00005350"/>
    </source>
</evidence>
<dbReference type="EMBL" id="UYSU01032522">
    <property type="protein sequence ID" value="VDL89760.1"/>
    <property type="molecule type" value="Genomic_DNA"/>
</dbReference>
<keyword evidence="4" id="KW-1185">Reference proteome</keyword>
<protein>
    <recommendedName>
        <fullName evidence="2">Phospholipid scramblase</fullName>
    </recommendedName>
</protein>
<gene>
    <name evidence="3" type="ORF">SSLN_LOCUS3375</name>
</gene>
<dbReference type="GO" id="GO:0017128">
    <property type="term" value="F:phospholipid scramblase activity"/>
    <property type="evidence" value="ECO:0007669"/>
    <property type="project" value="InterPro"/>
</dbReference>
<comment type="function">
    <text evidence="2">May mediate accelerated ATP-independent bidirectional transbilayer migration of phospholipids upon binding calcium ions that results in a loss of phospholipid asymmetry in the plasma membrane.</text>
</comment>
<dbReference type="OrthoDB" id="191150at2759"/>
<evidence type="ECO:0000256" key="2">
    <source>
        <dbReference type="RuleBase" id="RU363116"/>
    </source>
</evidence>
<keyword evidence="2" id="KW-0449">Lipoprotein</keyword>
<dbReference type="InterPro" id="IPR005552">
    <property type="entry name" value="Scramblase"/>
</dbReference>
<comment type="cofactor">
    <cofactor evidence="2">
        <name>Ca(2+)</name>
        <dbReference type="ChEBI" id="CHEBI:29108"/>
    </cofactor>
</comment>
<evidence type="ECO:0000313" key="5">
    <source>
        <dbReference type="WBParaSite" id="SSLN_0000347801-mRNA-1"/>
    </source>
</evidence>
<feature type="transmembrane region" description="Helical" evidence="2">
    <location>
        <begin position="212"/>
        <end position="233"/>
    </location>
</feature>
<accession>A0A183SGM7</accession>
<reference evidence="3 4" key="2">
    <citation type="submission" date="2018-11" db="EMBL/GenBank/DDBJ databases">
        <authorList>
            <consortium name="Pathogen Informatics"/>
        </authorList>
    </citation>
    <scope>NUCLEOTIDE SEQUENCE [LARGE SCALE GENOMIC DNA]</scope>
    <source>
        <strain evidence="3 4">NST_G2</strain>
    </source>
</reference>
<name>A0A183SGM7_SCHSO</name>
<comment type="similarity">
    <text evidence="1 2">Belongs to the phospholipid scramblase family.</text>
</comment>
<keyword evidence="2" id="KW-1133">Transmembrane helix</keyword>
<keyword evidence="2" id="KW-0106">Calcium</keyword>
<dbReference type="STRING" id="70667.A0A183SGM7"/>
<keyword evidence="2" id="KW-0564">Palmitate</keyword>
<sequence>MTLGVSNQHTEQPAPENFISGPFEIPAGLQFLVKSTEIRVYRVPVEERGRCCAAFPRRYFVTDSEGQPILEGFEQSNWWMRLCCESCHTFEVNFHDMQGNTVLSLEKDSGCAPCAPCHPATISVVSGSQNYGSVSQTRFLPSMNLIFRDMNDNPQLRLNGPSIRQSKFINGIFKLHAMSMKGSIGRLTVQNFSGMDNFHIHFPVDLDMRMKALSIGAAVLLMVNALVAAFNWYPTLNCDSIQSWVLSSGHTPGNRHDRRAKRGEGLRCCVGLHTRYV</sequence>
<dbReference type="Proteomes" id="UP000275846">
    <property type="component" value="Unassembled WGS sequence"/>
</dbReference>
<dbReference type="WBParaSite" id="SSLN_0000347801-mRNA-1">
    <property type="protein sequence ID" value="SSLN_0000347801-mRNA-1"/>
    <property type="gene ID" value="SSLN_0000347801"/>
</dbReference>
<dbReference type="PANTHER" id="PTHR23248">
    <property type="entry name" value="PHOSPHOLIPID SCRAMBLASE-RELATED"/>
    <property type="match status" value="1"/>
</dbReference>
<keyword evidence="2" id="KW-0812">Transmembrane</keyword>
<reference evidence="5" key="1">
    <citation type="submission" date="2016-06" db="UniProtKB">
        <authorList>
            <consortium name="WormBaseParasite"/>
        </authorList>
    </citation>
    <scope>IDENTIFICATION</scope>
</reference>